<keyword evidence="1" id="KW-0378">Hydrolase</keyword>
<evidence type="ECO:0000313" key="2">
    <source>
        <dbReference type="Proteomes" id="UP000553459"/>
    </source>
</evidence>
<dbReference type="EMBL" id="JAAABJ010000534">
    <property type="protein sequence ID" value="NAW51438.1"/>
    <property type="molecule type" value="Genomic_DNA"/>
</dbReference>
<gene>
    <name evidence="1" type="ORF">GNY06_08610</name>
</gene>
<evidence type="ECO:0000313" key="1">
    <source>
        <dbReference type="EMBL" id="NAW51438.1"/>
    </source>
</evidence>
<dbReference type="RefSeq" id="WP_166519717.1">
    <property type="nucleotide sequence ID" value="NZ_JAAABJ010000534.1"/>
</dbReference>
<protein>
    <submittedName>
        <fullName evidence="1">Aminopeptidase</fullName>
    </submittedName>
</protein>
<keyword evidence="2" id="KW-1185">Reference proteome</keyword>
<reference evidence="1 2" key="1">
    <citation type="submission" date="2019-11" db="EMBL/GenBank/DDBJ databases">
        <title>Characterization of Elizabethkingia argenteiflava sp. nov., isolated from inner surface of Soybean Pods.</title>
        <authorList>
            <person name="Mo S."/>
        </authorList>
    </citation>
    <scope>NUCLEOTIDE SEQUENCE [LARGE SCALE GENOMIC DNA]</scope>
    <source>
        <strain evidence="1 2">YB22</strain>
    </source>
</reference>
<keyword evidence="1" id="KW-0645">Protease</keyword>
<dbReference type="AlphaFoldDB" id="A0A845PYJ9"/>
<keyword evidence="1" id="KW-0031">Aminopeptidase</keyword>
<proteinExistence type="predicted"/>
<dbReference type="GO" id="GO:0004177">
    <property type="term" value="F:aminopeptidase activity"/>
    <property type="evidence" value="ECO:0007669"/>
    <property type="project" value="UniProtKB-KW"/>
</dbReference>
<name>A0A845PYJ9_9FLAO</name>
<sequence length="959" mass="113009">MKIRSGFYNLSIRILRIISGLLTTRKIFAIFFLSSFFVYTKAQKDSIDIQIKLDEVNYIAHVQQKIVYRNHLSRSVDSIKLMAWANAYKNSKTPLGKRKLQERKTALYFANKEKLGYIKNFKIDTSSILSYSDPSRENIYLHLKRPLREHEHITLNLEYDIHIPSSEFTEYGFGNNRILLKYFFIVPDGFENNKLSKRHYLDLSENQSIHNYWNIRFENGDYHVQSNLLQKSPSHFEGVLYEDPEILISYTENNPLNFDIEGQKILLDLGYKVSLEEEANLAFILPLQLKFIKNKIGFLPHKIFLSDYAKNKNAFIGSEDIQFHKWKFSLFTEAEKTDLNYFSMLSQYIINQSFLADKNTNHWIYNGLKTYLEIEYLKKYYADKKLLGNLPNEVKFWKIKPLKWFNASDIKLTDRYGLAYEYILRHNLDQKINAPLQSLSKFNTIAISSFETGLIFSMLNDKTQRFDSFITQFLSQNRGKKVDFKYFLQRLQMYSQDTSLFLEKFIQHKNRVNFKLSSFKKTDDNQLSLKISKNSLLKIPFKVESESFSGKLTSFWFDTTASTKKHFYKIPDDSTKVVFLNNHYTFPEANFGDNYLYTKGMFSNMKKIRFKLFTDIPNPKYHEIYASPKLSWNNYDKFLLGTKFTNESLIEPKFIYSLEPSYSTGTGRLTGSIGASYQFMPPESFFRRWVIGANAAYYHYDYNLPYKKVNFFTQLNFAKNPRSQISRNLMFSYSYFERELSPLLIKQNDYAKYNLWNIGYSYSDSKAIHENSLTSNFQWMEDFQKLSAEYYYRWEYAKNKKLMLRSFAGVFINNTTKNNLFNFGLSKVSNYAFSYGLLGQSATTGILSQQFILAEGGFKSDFKDYVNRWMVSTNIDTHIWKMFGIYVDAGLYKNKQQPVKFIWDSGINLKVIPDFLEIYFPIQSSLGFEPSFKGYGSRIRYTLNINLGAIIGYFRRGVY</sequence>
<accession>A0A845PYJ9</accession>
<organism evidence="1 2">
    <name type="scientific">Elizabethkingia argenteiflava</name>
    <dbReference type="NCBI Taxonomy" id="2681556"/>
    <lineage>
        <taxon>Bacteria</taxon>
        <taxon>Pseudomonadati</taxon>
        <taxon>Bacteroidota</taxon>
        <taxon>Flavobacteriia</taxon>
        <taxon>Flavobacteriales</taxon>
        <taxon>Weeksellaceae</taxon>
        <taxon>Elizabethkingia</taxon>
    </lineage>
</organism>
<comment type="caution">
    <text evidence="1">The sequence shown here is derived from an EMBL/GenBank/DDBJ whole genome shotgun (WGS) entry which is preliminary data.</text>
</comment>
<dbReference type="Proteomes" id="UP000553459">
    <property type="component" value="Unassembled WGS sequence"/>
</dbReference>